<dbReference type="SUPFAM" id="SSF46689">
    <property type="entry name" value="Homeodomain-like"/>
    <property type="match status" value="1"/>
</dbReference>
<comment type="caution">
    <text evidence="6">The sequence shown here is derived from an EMBL/GenBank/DDBJ whole genome shotgun (WGS) entry which is preliminary data.</text>
</comment>
<sequence length="192" mass="20634">MSPLGNQRPLRADARRNVELLLAAARTVFTEQGVDAPLDEVARRAGVGNATLYRRFPTRQALLEALYEDRIAALCARARELAEDAETPPAEALDAWLRELVRHGSSERGLTATLAATLPGGPGRACGERVLEAASPLLAQARRAGAVRPDVTMPQLLRLVSAVAHATEGEPDARRQADHLLSVIMDGLRHGT</sequence>
<proteinExistence type="predicted"/>
<evidence type="ECO:0000256" key="4">
    <source>
        <dbReference type="PROSITE-ProRule" id="PRU00335"/>
    </source>
</evidence>
<keyword evidence="3" id="KW-0804">Transcription</keyword>
<evidence type="ECO:0000313" key="7">
    <source>
        <dbReference type="Proteomes" id="UP001500016"/>
    </source>
</evidence>
<dbReference type="PROSITE" id="PS50977">
    <property type="entry name" value="HTH_TETR_2"/>
    <property type="match status" value="1"/>
</dbReference>
<dbReference type="PANTHER" id="PTHR30055:SF234">
    <property type="entry name" value="HTH-TYPE TRANSCRIPTIONAL REGULATOR BETI"/>
    <property type="match status" value="1"/>
</dbReference>
<keyword evidence="7" id="KW-1185">Reference proteome</keyword>
<feature type="DNA-binding region" description="H-T-H motif" evidence="4">
    <location>
        <begin position="37"/>
        <end position="56"/>
    </location>
</feature>
<keyword evidence="1" id="KW-0805">Transcription regulation</keyword>
<dbReference type="Proteomes" id="UP001500016">
    <property type="component" value="Unassembled WGS sequence"/>
</dbReference>
<evidence type="ECO:0000256" key="1">
    <source>
        <dbReference type="ARBA" id="ARBA00023015"/>
    </source>
</evidence>
<reference evidence="6 7" key="1">
    <citation type="journal article" date="2019" name="Int. J. Syst. Evol. Microbiol.">
        <title>The Global Catalogue of Microorganisms (GCM) 10K type strain sequencing project: providing services to taxonomists for standard genome sequencing and annotation.</title>
        <authorList>
            <consortium name="The Broad Institute Genomics Platform"/>
            <consortium name="The Broad Institute Genome Sequencing Center for Infectious Disease"/>
            <person name="Wu L."/>
            <person name="Ma J."/>
        </authorList>
    </citation>
    <scope>NUCLEOTIDE SEQUENCE [LARGE SCALE GENOMIC DNA]</scope>
    <source>
        <strain evidence="6 7">JCM 15478</strain>
    </source>
</reference>
<dbReference type="EMBL" id="BAAAPE010000009">
    <property type="protein sequence ID" value="GAA2080749.1"/>
    <property type="molecule type" value="Genomic_DNA"/>
</dbReference>
<evidence type="ECO:0000256" key="3">
    <source>
        <dbReference type="ARBA" id="ARBA00023163"/>
    </source>
</evidence>
<keyword evidence="2 4" id="KW-0238">DNA-binding</keyword>
<protein>
    <submittedName>
        <fullName evidence="6">TetR/AcrR family transcriptional regulator</fullName>
    </submittedName>
</protein>
<evidence type="ECO:0000256" key="2">
    <source>
        <dbReference type="ARBA" id="ARBA00023125"/>
    </source>
</evidence>
<dbReference type="InterPro" id="IPR009057">
    <property type="entry name" value="Homeodomain-like_sf"/>
</dbReference>
<dbReference type="Pfam" id="PF00440">
    <property type="entry name" value="TetR_N"/>
    <property type="match status" value="1"/>
</dbReference>
<evidence type="ECO:0000259" key="5">
    <source>
        <dbReference type="PROSITE" id="PS50977"/>
    </source>
</evidence>
<dbReference type="SUPFAM" id="SSF48498">
    <property type="entry name" value="Tetracyclin repressor-like, C-terminal domain"/>
    <property type="match status" value="1"/>
</dbReference>
<dbReference type="InterPro" id="IPR036271">
    <property type="entry name" value="Tet_transcr_reg_TetR-rel_C_sf"/>
</dbReference>
<dbReference type="RefSeq" id="WP_344529846.1">
    <property type="nucleotide sequence ID" value="NZ_BAAAPE010000009.1"/>
</dbReference>
<dbReference type="PRINTS" id="PR00455">
    <property type="entry name" value="HTHTETR"/>
</dbReference>
<dbReference type="InterPro" id="IPR001647">
    <property type="entry name" value="HTH_TetR"/>
</dbReference>
<gene>
    <name evidence="6" type="ORF">GCM10009801_39200</name>
</gene>
<name>A0ABN2W1D5_9ACTN</name>
<dbReference type="Pfam" id="PF21597">
    <property type="entry name" value="TetR_C_43"/>
    <property type="match status" value="1"/>
</dbReference>
<dbReference type="InterPro" id="IPR049445">
    <property type="entry name" value="TetR_SbtR-like_C"/>
</dbReference>
<dbReference type="InterPro" id="IPR050109">
    <property type="entry name" value="HTH-type_TetR-like_transc_reg"/>
</dbReference>
<dbReference type="Gene3D" id="1.10.357.10">
    <property type="entry name" value="Tetracycline Repressor, domain 2"/>
    <property type="match status" value="1"/>
</dbReference>
<accession>A0ABN2W1D5</accession>
<feature type="domain" description="HTH tetR-type" evidence="5">
    <location>
        <begin position="15"/>
        <end position="74"/>
    </location>
</feature>
<evidence type="ECO:0000313" key="6">
    <source>
        <dbReference type="EMBL" id="GAA2080749.1"/>
    </source>
</evidence>
<organism evidence="6 7">
    <name type="scientific">Streptomyces albiaxialis</name>
    <dbReference type="NCBI Taxonomy" id="329523"/>
    <lineage>
        <taxon>Bacteria</taxon>
        <taxon>Bacillati</taxon>
        <taxon>Actinomycetota</taxon>
        <taxon>Actinomycetes</taxon>
        <taxon>Kitasatosporales</taxon>
        <taxon>Streptomycetaceae</taxon>
        <taxon>Streptomyces</taxon>
    </lineage>
</organism>
<dbReference type="PANTHER" id="PTHR30055">
    <property type="entry name" value="HTH-TYPE TRANSCRIPTIONAL REGULATOR RUTR"/>
    <property type="match status" value="1"/>
</dbReference>